<dbReference type="PANTHER" id="PTHR11558">
    <property type="entry name" value="SPERMIDINE/SPERMINE SYNTHASE"/>
    <property type="match status" value="1"/>
</dbReference>
<feature type="binding site" evidence="4">
    <location>
        <position position="32"/>
    </location>
    <ligand>
        <name>S-methyl-5'-thioadenosine</name>
        <dbReference type="ChEBI" id="CHEBI:17509"/>
    </ligand>
</feature>
<protein>
    <recommendedName>
        <fullName evidence="4">Polyamine aminopropyltransferase</fullName>
    </recommendedName>
    <alternativeName>
        <fullName evidence="4">Putrescine aminopropyltransferase</fullName>
        <shortName evidence="4">PAPT</shortName>
    </alternativeName>
    <alternativeName>
        <fullName evidence="4">Spermidine synthase</fullName>
        <shortName evidence="4">SPDS</shortName>
        <shortName evidence="4">SPDSY</shortName>
        <ecNumber evidence="4">2.5.1.16</ecNumber>
    </alternativeName>
</protein>
<dbReference type="EC" id="2.5.1.16" evidence="4"/>
<dbReference type="HAMAP" id="MF_00198">
    <property type="entry name" value="Spermidine_synth"/>
    <property type="match status" value="1"/>
</dbReference>
<dbReference type="NCBIfam" id="NF002010">
    <property type="entry name" value="PRK00811.1"/>
    <property type="match status" value="1"/>
</dbReference>
<feature type="active site" description="Proton acceptor" evidence="4 5">
    <location>
        <position position="158"/>
    </location>
</feature>
<evidence type="ECO:0000313" key="8">
    <source>
        <dbReference type="Proteomes" id="UP000030491"/>
    </source>
</evidence>
<comment type="subunit">
    <text evidence="4">Homodimer or homotetramer.</text>
</comment>
<dbReference type="RefSeq" id="WP_032513199.1">
    <property type="nucleotide sequence ID" value="NZ_JNAJ01000005.1"/>
</dbReference>
<dbReference type="PANTHER" id="PTHR11558:SF11">
    <property type="entry name" value="SPERMIDINE SYNTHASE"/>
    <property type="match status" value="1"/>
</dbReference>
<feature type="binding site" evidence="4">
    <location>
        <begin position="158"/>
        <end position="161"/>
    </location>
    <ligand>
        <name>spermidine</name>
        <dbReference type="ChEBI" id="CHEBI:57834"/>
    </ligand>
</feature>
<evidence type="ECO:0000259" key="6">
    <source>
        <dbReference type="PROSITE" id="PS51006"/>
    </source>
</evidence>
<comment type="pathway">
    <text evidence="4">Amine and polyamine biosynthesis; spermidine biosynthesis; spermidine from putrescine: step 1/1.</text>
</comment>
<dbReference type="InterPro" id="IPR030373">
    <property type="entry name" value="PABS_CS"/>
</dbReference>
<comment type="similarity">
    <text evidence="1 4">Belongs to the spermidine/spermine synthase family.</text>
</comment>
<comment type="catalytic activity">
    <reaction evidence="4">
        <text>S-adenosyl 3-(methylsulfanyl)propylamine + putrescine = S-methyl-5'-thioadenosine + spermidine + H(+)</text>
        <dbReference type="Rhea" id="RHEA:12721"/>
        <dbReference type="ChEBI" id="CHEBI:15378"/>
        <dbReference type="ChEBI" id="CHEBI:17509"/>
        <dbReference type="ChEBI" id="CHEBI:57443"/>
        <dbReference type="ChEBI" id="CHEBI:57834"/>
        <dbReference type="ChEBI" id="CHEBI:326268"/>
        <dbReference type="EC" id="2.5.1.16"/>
    </reaction>
</comment>
<dbReference type="Pfam" id="PF01564">
    <property type="entry name" value="Spermine_synth"/>
    <property type="match status" value="1"/>
</dbReference>
<feature type="binding site" evidence="4">
    <location>
        <position position="107"/>
    </location>
    <ligand>
        <name>S-methyl-5'-thioadenosine</name>
        <dbReference type="ChEBI" id="CHEBI:17509"/>
    </ligand>
</feature>
<dbReference type="OrthoDB" id="9793120at2"/>
<evidence type="ECO:0000256" key="1">
    <source>
        <dbReference type="ARBA" id="ARBA00007867"/>
    </source>
</evidence>
<reference evidence="8" key="1">
    <citation type="journal article" date="2014" name="Sci. Data">
        <title>Genomes of diverse isolates of the marine cyanobacterium Prochlorococcus.</title>
        <authorList>
            <person name="Biller S."/>
            <person name="Berube P."/>
            <person name="Thompson J."/>
            <person name="Kelly L."/>
            <person name="Roggensack S."/>
            <person name="Awad L."/>
            <person name="Roache-Johnson K."/>
            <person name="Ding H."/>
            <person name="Giovannoni S.J."/>
            <person name="Moore L.R."/>
            <person name="Chisholm S.W."/>
        </authorList>
    </citation>
    <scope>NUCLEOTIDE SEQUENCE [LARGE SCALE GENOMIC DNA]</scope>
</reference>
<comment type="caution">
    <text evidence="4">Lacks conserved residue(s) required for the propagation of feature annotation.</text>
</comment>
<dbReference type="Pfam" id="PF17284">
    <property type="entry name" value="Spermine_synt_N"/>
    <property type="match status" value="1"/>
</dbReference>
<comment type="function">
    <text evidence="4">Catalyzes the irreversible transfer of a propylamine group from the amino donor S-adenosylmethioninamine (decarboxy-AdoMet) to putrescine (1,4-diaminobutane) to yield spermidine.</text>
</comment>
<proteinExistence type="inferred from homology"/>
<evidence type="ECO:0000256" key="2">
    <source>
        <dbReference type="ARBA" id="ARBA00022679"/>
    </source>
</evidence>
<dbReference type="InterPro" id="IPR029063">
    <property type="entry name" value="SAM-dependent_MTases_sf"/>
</dbReference>
<name>A0A0A1ZT54_PROMR</name>
<dbReference type="EMBL" id="JNAJ01000005">
    <property type="protein sequence ID" value="KGF92570.1"/>
    <property type="molecule type" value="Genomic_DNA"/>
</dbReference>
<gene>
    <name evidence="4" type="primary">speE</name>
    <name evidence="7" type="ORF">EU93_0408</name>
</gene>
<dbReference type="GO" id="GO:0008295">
    <property type="term" value="P:spermidine biosynthetic process"/>
    <property type="evidence" value="ECO:0007669"/>
    <property type="project" value="UniProtKB-UniRule"/>
</dbReference>
<dbReference type="Gene3D" id="3.40.50.150">
    <property type="entry name" value="Vaccinia Virus protein VP39"/>
    <property type="match status" value="1"/>
</dbReference>
<feature type="binding site" evidence="4">
    <location>
        <position position="63"/>
    </location>
    <ligand>
        <name>spermidine</name>
        <dbReference type="ChEBI" id="CHEBI:57834"/>
    </ligand>
</feature>
<dbReference type="InterPro" id="IPR035246">
    <property type="entry name" value="Spermidine_synt_N"/>
</dbReference>
<dbReference type="InterPro" id="IPR030374">
    <property type="entry name" value="PABS"/>
</dbReference>
<evidence type="ECO:0000256" key="5">
    <source>
        <dbReference type="PROSITE-ProRule" id="PRU00354"/>
    </source>
</evidence>
<dbReference type="InterPro" id="IPR001045">
    <property type="entry name" value="Spermi_synthase"/>
</dbReference>
<dbReference type="PROSITE" id="PS51006">
    <property type="entry name" value="PABS_2"/>
    <property type="match status" value="1"/>
</dbReference>
<evidence type="ECO:0000313" key="7">
    <source>
        <dbReference type="EMBL" id="KGF92570.1"/>
    </source>
</evidence>
<dbReference type="CDD" id="cd02440">
    <property type="entry name" value="AdoMet_MTases"/>
    <property type="match status" value="1"/>
</dbReference>
<organism evidence="7 8">
    <name type="scientific">Prochlorococcus marinus str. MIT 9116</name>
    <dbReference type="NCBI Taxonomy" id="167544"/>
    <lineage>
        <taxon>Bacteria</taxon>
        <taxon>Bacillati</taxon>
        <taxon>Cyanobacteriota</taxon>
        <taxon>Cyanophyceae</taxon>
        <taxon>Synechococcales</taxon>
        <taxon>Prochlorococcaceae</taxon>
        <taxon>Prochlorococcus</taxon>
    </lineage>
</organism>
<sequence length="283" mass="32660">MTNITTWIDEYHKGSRFGLNGKILIKKTSKYQEIIVIENEYYGKALMLDGCWMTSLKDEKYYHECLVHPALSSIDEKSNVLIIGGGDGGTVRECAKYSQISKIDLVEIDEEVIKISKKFLKEIGGEAWNDKRLEIHLDDGVKWVKKTRDNFYDVIFIDCSDPSEFSNLLFSDFFYEECKRILTPKGILATQSESPESFKNIHINILKSLKNLFKVSETMYSFVPIYPSGIWSWTFASSEDLNLSKQNYDEALKIEKGCEIWNLNFQNAAFKMMPNKIVKELDS</sequence>
<dbReference type="Gene3D" id="2.30.140.10">
    <property type="entry name" value="Spermidine synthase, tetramerisation domain"/>
    <property type="match status" value="1"/>
</dbReference>
<dbReference type="GO" id="GO:0004766">
    <property type="term" value="F:spermidine synthase activity"/>
    <property type="evidence" value="ECO:0007669"/>
    <property type="project" value="UniProtKB-UniRule"/>
</dbReference>
<comment type="caution">
    <text evidence="7">The sequence shown here is derived from an EMBL/GenBank/DDBJ whole genome shotgun (WGS) entry which is preliminary data.</text>
</comment>
<keyword evidence="4" id="KW-0745">Spermidine biosynthesis</keyword>
<keyword evidence="2 4" id="KW-0808">Transferase</keyword>
<accession>A0A0A1ZT54</accession>
<dbReference type="PROSITE" id="PS01330">
    <property type="entry name" value="PABS_1"/>
    <property type="match status" value="1"/>
</dbReference>
<dbReference type="InterPro" id="IPR037163">
    <property type="entry name" value="Spermidine_synt_N_sf"/>
</dbReference>
<evidence type="ECO:0000256" key="3">
    <source>
        <dbReference type="ARBA" id="ARBA00023115"/>
    </source>
</evidence>
<dbReference type="AlphaFoldDB" id="A0A0A1ZT54"/>
<dbReference type="UniPathway" id="UPA00248">
    <property type="reaction ID" value="UER00314"/>
</dbReference>
<feature type="binding site" evidence="4">
    <location>
        <position position="87"/>
    </location>
    <ligand>
        <name>spermidine</name>
        <dbReference type="ChEBI" id="CHEBI:57834"/>
    </ligand>
</feature>
<dbReference type="SUPFAM" id="SSF53335">
    <property type="entry name" value="S-adenosyl-L-methionine-dependent methyltransferases"/>
    <property type="match status" value="1"/>
</dbReference>
<keyword evidence="3 4" id="KW-0620">Polyamine biosynthesis</keyword>
<feature type="domain" description="PABS" evidence="6">
    <location>
        <begin position="5"/>
        <end position="238"/>
    </location>
</feature>
<dbReference type="Proteomes" id="UP000030491">
    <property type="component" value="Unassembled WGS sequence"/>
</dbReference>
<evidence type="ECO:0000256" key="4">
    <source>
        <dbReference type="HAMAP-Rule" id="MF_00198"/>
    </source>
</evidence>
<feature type="binding site" evidence="4">
    <location>
        <begin position="139"/>
        <end position="140"/>
    </location>
    <ligand>
        <name>S-methyl-5'-thioadenosine</name>
        <dbReference type="ChEBI" id="CHEBI:17509"/>
    </ligand>
</feature>